<evidence type="ECO:0000313" key="1">
    <source>
        <dbReference type="EMBL" id="MPN46607.1"/>
    </source>
</evidence>
<keyword evidence="1" id="KW-0347">Helicase</keyword>
<dbReference type="AlphaFoldDB" id="A0A645I5L1"/>
<dbReference type="GO" id="GO:0003678">
    <property type="term" value="F:DNA helicase activity"/>
    <property type="evidence" value="ECO:0007669"/>
    <property type="project" value="UniProtKB-EC"/>
</dbReference>
<name>A0A645I5L1_9ZZZZ</name>
<keyword evidence="1" id="KW-0378">Hydrolase</keyword>
<keyword evidence="1" id="KW-0547">Nucleotide-binding</keyword>
<dbReference type="SUPFAM" id="SSF52540">
    <property type="entry name" value="P-loop containing nucleoside triphosphate hydrolases"/>
    <property type="match status" value="1"/>
</dbReference>
<reference evidence="1" key="1">
    <citation type="submission" date="2019-08" db="EMBL/GenBank/DDBJ databases">
        <authorList>
            <person name="Kucharzyk K."/>
            <person name="Murdoch R.W."/>
            <person name="Higgins S."/>
            <person name="Loffler F."/>
        </authorList>
    </citation>
    <scope>NUCLEOTIDE SEQUENCE</scope>
</reference>
<organism evidence="1">
    <name type="scientific">bioreactor metagenome</name>
    <dbReference type="NCBI Taxonomy" id="1076179"/>
    <lineage>
        <taxon>unclassified sequences</taxon>
        <taxon>metagenomes</taxon>
        <taxon>ecological metagenomes</taxon>
    </lineage>
</organism>
<sequence>MLSYLRLVEYSDDLSFKRVVNVPRRKMGKNKLAFIKSQADADNVTMYDILQKYIDNSVFKGSGAKEFIHIIENMKEYAKTAQVSELLQKLLFETGYEQYIRESGEMDRLDNVSELMRSIVALEADYGEPLTLSAFL</sequence>
<proteinExistence type="predicted"/>
<dbReference type="EMBL" id="VSSQ01107418">
    <property type="protein sequence ID" value="MPN46607.1"/>
    <property type="molecule type" value="Genomic_DNA"/>
</dbReference>
<comment type="caution">
    <text evidence="1">The sequence shown here is derived from an EMBL/GenBank/DDBJ whole genome shotgun (WGS) entry which is preliminary data.</text>
</comment>
<gene>
    <name evidence="1" type="primary">pcrA_40</name>
    <name evidence="1" type="ORF">SDC9_194198</name>
</gene>
<accession>A0A645I5L1</accession>
<dbReference type="Gene3D" id="1.10.486.10">
    <property type="entry name" value="PCRA, domain 4"/>
    <property type="match status" value="1"/>
</dbReference>
<keyword evidence="1" id="KW-0067">ATP-binding</keyword>
<dbReference type="InterPro" id="IPR027417">
    <property type="entry name" value="P-loop_NTPase"/>
</dbReference>
<dbReference type="GO" id="GO:0016787">
    <property type="term" value="F:hydrolase activity"/>
    <property type="evidence" value="ECO:0007669"/>
    <property type="project" value="UniProtKB-KW"/>
</dbReference>
<protein>
    <submittedName>
        <fullName evidence="1">ATP-dependent DNA helicase PcrA</fullName>
        <ecNumber evidence="1">3.6.4.12</ecNumber>
    </submittedName>
</protein>
<dbReference type="EC" id="3.6.4.12" evidence="1"/>